<dbReference type="AlphaFoldDB" id="A0A2G4YTW0"/>
<reference evidence="2 3" key="1">
    <citation type="submission" date="2017-10" db="EMBL/GenBank/DDBJ databases">
        <title>Frigbacter circumglobatus gen. nov. sp. nov., isolated from sediment cultured in situ.</title>
        <authorList>
            <person name="Zhao Z."/>
        </authorList>
    </citation>
    <scope>NUCLEOTIDE SEQUENCE [LARGE SCALE GENOMIC DNA]</scope>
    <source>
        <strain evidence="2 3">ZYL</strain>
    </source>
</reference>
<name>A0A2G4YTW0_9PROT</name>
<dbReference type="RefSeq" id="WP_099471359.1">
    <property type="nucleotide sequence ID" value="NZ_CP041025.1"/>
</dbReference>
<proteinExistence type="predicted"/>
<evidence type="ECO:0000313" key="2">
    <source>
        <dbReference type="EMBL" id="PHZ85774.1"/>
    </source>
</evidence>
<keyword evidence="3" id="KW-1185">Reference proteome</keyword>
<gene>
    <name evidence="2" type="ORF">CRD36_03585</name>
</gene>
<feature type="signal peptide" evidence="1">
    <location>
        <begin position="1"/>
        <end position="25"/>
    </location>
</feature>
<feature type="chain" id="PRO_5013592736" evidence="1">
    <location>
        <begin position="26"/>
        <end position="133"/>
    </location>
</feature>
<evidence type="ECO:0000256" key="1">
    <source>
        <dbReference type="SAM" id="SignalP"/>
    </source>
</evidence>
<accession>A0A2G4YTW0</accession>
<dbReference type="Proteomes" id="UP000229730">
    <property type="component" value="Unassembled WGS sequence"/>
</dbReference>
<sequence length="133" mass="14341">MLRSKANILALLMMLLVFTGQTVSASALSCPMNSTHHNISAAKSNLNTDAPCMDNMNQDASCPVPVAIPAEHSDLSSCCDQDCVCPVGDLSSALLTTTPENDLDAPPLQQYRVRSFSIVRNFPKTLYRPPIFG</sequence>
<dbReference type="PROSITE" id="PS51257">
    <property type="entry name" value="PROKAR_LIPOPROTEIN"/>
    <property type="match status" value="1"/>
</dbReference>
<dbReference type="InParanoid" id="A0A2G4YTW0"/>
<comment type="caution">
    <text evidence="2">The sequence shown here is derived from an EMBL/GenBank/DDBJ whole genome shotgun (WGS) entry which is preliminary data.</text>
</comment>
<dbReference type="EMBL" id="PDEM01000009">
    <property type="protein sequence ID" value="PHZ85774.1"/>
    <property type="molecule type" value="Genomic_DNA"/>
</dbReference>
<evidence type="ECO:0000313" key="3">
    <source>
        <dbReference type="Proteomes" id="UP000229730"/>
    </source>
</evidence>
<organism evidence="2 3">
    <name type="scientific">Paremcibacter congregatus</name>
    <dbReference type="NCBI Taxonomy" id="2043170"/>
    <lineage>
        <taxon>Bacteria</taxon>
        <taxon>Pseudomonadati</taxon>
        <taxon>Pseudomonadota</taxon>
        <taxon>Alphaproteobacteria</taxon>
        <taxon>Emcibacterales</taxon>
        <taxon>Emcibacteraceae</taxon>
        <taxon>Paremcibacter</taxon>
    </lineage>
</organism>
<keyword evidence="1" id="KW-0732">Signal</keyword>
<protein>
    <submittedName>
        <fullName evidence="2">Uncharacterized protein</fullName>
    </submittedName>
</protein>